<protein>
    <submittedName>
        <fullName evidence="1">Uncharacterized protein</fullName>
    </submittedName>
</protein>
<reference evidence="1 2" key="1">
    <citation type="submission" date="2024-04" db="EMBL/GenBank/DDBJ databases">
        <authorList>
            <person name="Fracassetti M."/>
        </authorList>
    </citation>
    <scope>NUCLEOTIDE SEQUENCE [LARGE SCALE GENOMIC DNA]</scope>
</reference>
<evidence type="ECO:0000313" key="2">
    <source>
        <dbReference type="Proteomes" id="UP001497516"/>
    </source>
</evidence>
<accession>A0AAV2DMQ8</accession>
<evidence type="ECO:0000313" key="1">
    <source>
        <dbReference type="EMBL" id="CAL1375186.1"/>
    </source>
</evidence>
<keyword evidence="2" id="KW-1185">Reference proteome</keyword>
<sequence>MRELGADLFEPRTLMDSDFSPTRTSGSSADSDFGFAFNDRNFSDRVLKIEIIPDLPDTKSDGDGCITLAEWARNRKRRREDIKKENG</sequence>
<proteinExistence type="predicted"/>
<dbReference type="AlphaFoldDB" id="A0AAV2DMQ8"/>
<gene>
    <name evidence="1" type="ORF">LTRI10_LOCUS17001</name>
</gene>
<dbReference type="EMBL" id="OZ034816">
    <property type="protein sequence ID" value="CAL1375186.1"/>
    <property type="molecule type" value="Genomic_DNA"/>
</dbReference>
<name>A0AAV2DMQ8_9ROSI</name>
<organism evidence="1 2">
    <name type="scientific">Linum trigynum</name>
    <dbReference type="NCBI Taxonomy" id="586398"/>
    <lineage>
        <taxon>Eukaryota</taxon>
        <taxon>Viridiplantae</taxon>
        <taxon>Streptophyta</taxon>
        <taxon>Embryophyta</taxon>
        <taxon>Tracheophyta</taxon>
        <taxon>Spermatophyta</taxon>
        <taxon>Magnoliopsida</taxon>
        <taxon>eudicotyledons</taxon>
        <taxon>Gunneridae</taxon>
        <taxon>Pentapetalae</taxon>
        <taxon>rosids</taxon>
        <taxon>fabids</taxon>
        <taxon>Malpighiales</taxon>
        <taxon>Linaceae</taxon>
        <taxon>Linum</taxon>
    </lineage>
</organism>
<dbReference type="Proteomes" id="UP001497516">
    <property type="component" value="Chromosome 3"/>
</dbReference>